<reference evidence="2 3" key="1">
    <citation type="journal article" date="2014" name="Agronomy (Basel)">
        <title>A Draft Genome Sequence for Ensete ventricosum, the Drought-Tolerant Tree Against Hunger.</title>
        <authorList>
            <person name="Harrison J."/>
            <person name="Moore K.A."/>
            <person name="Paszkiewicz K."/>
            <person name="Jones T."/>
            <person name="Grant M."/>
            <person name="Ambacheew D."/>
            <person name="Muzemil S."/>
            <person name="Studholme D.J."/>
        </authorList>
    </citation>
    <scope>NUCLEOTIDE SEQUENCE [LARGE SCALE GENOMIC DNA]</scope>
</reference>
<evidence type="ECO:0000313" key="2">
    <source>
        <dbReference type="EMBL" id="RRT53662.1"/>
    </source>
</evidence>
<comment type="caution">
    <text evidence="2">The sequence shown here is derived from an EMBL/GenBank/DDBJ whole genome shotgun (WGS) entry which is preliminary data.</text>
</comment>
<dbReference type="PANTHER" id="PTHR35127">
    <property type="entry name" value="OS03G0736900 PROTEIN"/>
    <property type="match status" value="1"/>
</dbReference>
<dbReference type="PANTHER" id="PTHR35127:SF1">
    <property type="entry name" value="GENOME ASSEMBLY, CHROMOSOME: A10"/>
    <property type="match status" value="1"/>
</dbReference>
<dbReference type="Proteomes" id="UP000287651">
    <property type="component" value="Unassembled WGS sequence"/>
</dbReference>
<dbReference type="Pfam" id="PF25089">
    <property type="entry name" value="DUF7804"/>
    <property type="match status" value="1"/>
</dbReference>
<organism evidence="2 3">
    <name type="scientific">Ensete ventricosum</name>
    <name type="common">Abyssinian banana</name>
    <name type="synonym">Musa ensete</name>
    <dbReference type="NCBI Taxonomy" id="4639"/>
    <lineage>
        <taxon>Eukaryota</taxon>
        <taxon>Viridiplantae</taxon>
        <taxon>Streptophyta</taxon>
        <taxon>Embryophyta</taxon>
        <taxon>Tracheophyta</taxon>
        <taxon>Spermatophyta</taxon>
        <taxon>Magnoliopsida</taxon>
        <taxon>Liliopsida</taxon>
        <taxon>Zingiberales</taxon>
        <taxon>Musaceae</taxon>
        <taxon>Ensete</taxon>
    </lineage>
</organism>
<feature type="domain" description="DUF7804" evidence="1">
    <location>
        <begin position="122"/>
        <end position="189"/>
    </location>
</feature>
<accession>A0A426YPL7</accession>
<protein>
    <recommendedName>
        <fullName evidence="1">DUF7804 domain-containing protein</fullName>
    </recommendedName>
</protein>
<name>A0A426YPL7_ENSVE</name>
<evidence type="ECO:0000313" key="3">
    <source>
        <dbReference type="Proteomes" id="UP000287651"/>
    </source>
</evidence>
<sequence length="267" mass="29129">MASSSCALELRAAGPARELLQVREKQGGASTCHLAPRGRRTMGAKASLRAAQAAGHSATKGISSSFVRLERSFPEEQPRESVTPEKLDQWMRESIGEVRDRICSLLQSFFLVCLAFADLNCNVVQIVRNVGEEPFLMRIFSVGGAPGVRLESEAALPESWPRIKKRWNRESRTPDAIILVEVLEQEEESGAVAEEATATCCVAGGARRTLGLVVQGRGMDSPACFVLDTTRVKSSLGFCTHFCLARAKCFGEPVHVQLRNAWLQGRG</sequence>
<dbReference type="EMBL" id="AMZH03011027">
    <property type="protein sequence ID" value="RRT53662.1"/>
    <property type="molecule type" value="Genomic_DNA"/>
</dbReference>
<dbReference type="AlphaFoldDB" id="A0A426YPL7"/>
<dbReference type="InterPro" id="IPR056706">
    <property type="entry name" value="DUF7804"/>
</dbReference>
<gene>
    <name evidence="2" type="ORF">B296_00047962</name>
</gene>
<proteinExistence type="predicted"/>
<evidence type="ECO:0000259" key="1">
    <source>
        <dbReference type="Pfam" id="PF25089"/>
    </source>
</evidence>